<keyword evidence="5" id="KW-1185">Reference proteome</keyword>
<protein>
    <submittedName>
        <fullName evidence="4">Fe_hyd_lg_C domain-containing protein</fullName>
    </submittedName>
</protein>
<name>A0A1A9V0Z4_GLOAU</name>
<dbReference type="VEuPathDB" id="VectorBase:GAUT022257"/>
<dbReference type="STRING" id="7395.A0A1A9V0Z4"/>
<feature type="domain" description="Iron hydrogenase large subunit C-terminal" evidence="3">
    <location>
        <begin position="129"/>
        <end position="206"/>
    </location>
</feature>
<evidence type="ECO:0000313" key="5">
    <source>
        <dbReference type="Proteomes" id="UP000078200"/>
    </source>
</evidence>
<sequence length="236" mass="26929">MNQWHECCGHINEVIKKLVKSKKDKCRFWPLRGAIPLRNAPYGRFGAIQFNLMFIGWELKLEQSYPCRITTIIKREGGSRKLQKVEISLHGSLACSGCITCAEGVLITQQRPAELLKVLNENCRPIKISQIKPVYGLTVENTSKYLCGYLRHLGGHVILNTKLVDDLALLECHEEFIQHFRSKYKEQPLALLTSYCPGWGYYAEKNGFAAPASLTISEEELTELRKTEINTERNTE</sequence>
<dbReference type="Proteomes" id="UP000078200">
    <property type="component" value="Unassembled WGS sequence"/>
</dbReference>
<dbReference type="InterPro" id="IPR009016">
    <property type="entry name" value="Fe_hydrogenase"/>
</dbReference>
<evidence type="ECO:0000256" key="2">
    <source>
        <dbReference type="ARBA" id="ARBA00025700"/>
    </source>
</evidence>
<organism evidence="4 5">
    <name type="scientific">Glossina austeni</name>
    <name type="common">Savannah tsetse fly</name>
    <dbReference type="NCBI Taxonomy" id="7395"/>
    <lineage>
        <taxon>Eukaryota</taxon>
        <taxon>Metazoa</taxon>
        <taxon>Ecdysozoa</taxon>
        <taxon>Arthropoda</taxon>
        <taxon>Hexapoda</taxon>
        <taxon>Insecta</taxon>
        <taxon>Pterygota</taxon>
        <taxon>Neoptera</taxon>
        <taxon>Endopterygota</taxon>
        <taxon>Diptera</taxon>
        <taxon>Brachycera</taxon>
        <taxon>Muscomorpha</taxon>
        <taxon>Hippoboscoidea</taxon>
        <taxon>Glossinidae</taxon>
        <taxon>Glossina</taxon>
    </lineage>
</organism>
<dbReference type="Pfam" id="PF02906">
    <property type="entry name" value="Fe_hyd_lg_C"/>
    <property type="match status" value="1"/>
</dbReference>
<evidence type="ECO:0000256" key="1">
    <source>
        <dbReference type="ARBA" id="ARBA00006596"/>
    </source>
</evidence>
<dbReference type="InterPro" id="IPR050340">
    <property type="entry name" value="Cytosolic_Fe-S_CAF"/>
</dbReference>
<reference evidence="4" key="1">
    <citation type="submission" date="2020-05" db="UniProtKB">
        <authorList>
            <consortium name="EnsemblMetazoa"/>
        </authorList>
    </citation>
    <scope>IDENTIFICATION</scope>
    <source>
        <strain evidence="4">TTRI</strain>
    </source>
</reference>
<dbReference type="SUPFAM" id="SSF53920">
    <property type="entry name" value="Fe-only hydrogenase"/>
    <property type="match status" value="1"/>
</dbReference>
<comment type="similarity">
    <text evidence="1">Belongs to the NARF family.</text>
</comment>
<comment type="function">
    <text evidence="2">Component of the cytosolic iron-sulfur (Fe/S) protein assembly machinery. Required for maturation of extramitochondrial Fe/S proteins.</text>
</comment>
<dbReference type="PANTHER" id="PTHR11615">
    <property type="entry name" value="NITRATE, FORMATE, IRON DEHYDROGENASE"/>
    <property type="match status" value="1"/>
</dbReference>
<evidence type="ECO:0000259" key="3">
    <source>
        <dbReference type="Pfam" id="PF02906"/>
    </source>
</evidence>
<dbReference type="EnsemblMetazoa" id="GAUT022257-RA">
    <property type="protein sequence ID" value="GAUT022257-PA"/>
    <property type="gene ID" value="GAUT022257"/>
</dbReference>
<accession>A0A1A9V0Z4</accession>
<dbReference type="InterPro" id="IPR004108">
    <property type="entry name" value="Fe_hydrogenase_lsu_C"/>
</dbReference>
<dbReference type="AlphaFoldDB" id="A0A1A9V0Z4"/>
<dbReference type="Gene3D" id="3.40.950.10">
    <property type="entry name" value="Fe-only Hydrogenase (Larger Subunit), Chain L, domain 3"/>
    <property type="match status" value="1"/>
</dbReference>
<evidence type="ECO:0000313" key="4">
    <source>
        <dbReference type="EnsemblMetazoa" id="GAUT022257-PA"/>
    </source>
</evidence>
<proteinExistence type="inferred from homology"/>